<feature type="domain" description="Leucine-binding protein" evidence="4">
    <location>
        <begin position="39"/>
        <end position="365"/>
    </location>
</feature>
<dbReference type="SUPFAM" id="SSF53822">
    <property type="entry name" value="Periplasmic binding protein-like I"/>
    <property type="match status" value="1"/>
</dbReference>
<dbReference type="PROSITE" id="PS51257">
    <property type="entry name" value="PROKAR_LIPOPROTEIN"/>
    <property type="match status" value="1"/>
</dbReference>
<gene>
    <name evidence="5" type="ORF">NCCP1664_07840</name>
</gene>
<feature type="signal peptide" evidence="3">
    <location>
        <begin position="1"/>
        <end position="23"/>
    </location>
</feature>
<protein>
    <submittedName>
        <fullName evidence="5">Ethanolamine utilization protein EutJ</fullName>
    </submittedName>
</protein>
<organism evidence="5 6">
    <name type="scientific">Zafaria cholistanensis</name>
    <dbReference type="NCBI Taxonomy" id="1682741"/>
    <lineage>
        <taxon>Bacteria</taxon>
        <taxon>Bacillati</taxon>
        <taxon>Actinomycetota</taxon>
        <taxon>Actinomycetes</taxon>
        <taxon>Micrococcales</taxon>
        <taxon>Micrococcaceae</taxon>
        <taxon>Zafaria</taxon>
    </lineage>
</organism>
<keyword evidence="2 3" id="KW-0732">Signal</keyword>
<dbReference type="Proteomes" id="UP000325307">
    <property type="component" value="Unassembled WGS sequence"/>
</dbReference>
<comment type="caution">
    <text evidence="5">The sequence shown here is derived from an EMBL/GenBank/DDBJ whole genome shotgun (WGS) entry which is preliminary data.</text>
</comment>
<proteinExistence type="inferred from homology"/>
<feature type="chain" id="PRO_5039103145" evidence="3">
    <location>
        <begin position="24"/>
        <end position="383"/>
    </location>
</feature>
<dbReference type="PANTHER" id="PTHR30483">
    <property type="entry name" value="LEUCINE-SPECIFIC-BINDING PROTEIN"/>
    <property type="match status" value="1"/>
</dbReference>
<evidence type="ECO:0000259" key="4">
    <source>
        <dbReference type="Pfam" id="PF13458"/>
    </source>
</evidence>
<evidence type="ECO:0000256" key="1">
    <source>
        <dbReference type="ARBA" id="ARBA00010062"/>
    </source>
</evidence>
<dbReference type="InterPro" id="IPR028082">
    <property type="entry name" value="Peripla_BP_I"/>
</dbReference>
<sequence length="383" mass="39657">MLKMTAALAGMAMLAACGGGTGAAAQNAGGEGGIASNIKLMGVYDTTGPVAYAGVGASKGMKLAMEEIEKQAFLGPDVKLTLDEVDTAGAIERASSEVSRAIADSEVKAIFGPVSGQQAATVAPIVEQAGVPTIFNQAGSEGVVIGDFTFRGTAPMYSYYDIAAKYLADKGLTDVAVIYNGTFPTFAEIGQKEFPRLAGEHGLTVSSSYAVQSNTQDFTAQAQEIAAKKPDAVVLLLIAPQAVTALTQLGQAGYEGQTVGSSVQAAGNVAQAGEHAAGLVYPVDFSAAQDDETAVKFVEEFTKKYGKAPDQYAAEGYDSMWWLARAIKASGDSSRAGIQKGLQKVAAEGFEGVMGDLTFEGNDLRVKGVLVQWDGSKERLATE</sequence>
<dbReference type="EMBL" id="BKDJ01000003">
    <property type="protein sequence ID" value="GER22287.1"/>
    <property type="molecule type" value="Genomic_DNA"/>
</dbReference>
<evidence type="ECO:0000313" key="6">
    <source>
        <dbReference type="Proteomes" id="UP000325307"/>
    </source>
</evidence>
<evidence type="ECO:0000313" key="5">
    <source>
        <dbReference type="EMBL" id="GER22287.1"/>
    </source>
</evidence>
<keyword evidence="6" id="KW-1185">Reference proteome</keyword>
<name>A0A5A7NQM8_9MICC</name>
<dbReference type="Gene3D" id="3.40.50.2300">
    <property type="match status" value="2"/>
</dbReference>
<dbReference type="InterPro" id="IPR028081">
    <property type="entry name" value="Leu-bd"/>
</dbReference>
<comment type="similarity">
    <text evidence="1">Belongs to the leucine-binding protein family.</text>
</comment>
<evidence type="ECO:0000256" key="3">
    <source>
        <dbReference type="SAM" id="SignalP"/>
    </source>
</evidence>
<dbReference type="Pfam" id="PF13458">
    <property type="entry name" value="Peripla_BP_6"/>
    <property type="match status" value="1"/>
</dbReference>
<dbReference type="PANTHER" id="PTHR30483:SF6">
    <property type="entry name" value="PERIPLASMIC BINDING PROTEIN OF ABC TRANSPORTER FOR NATURAL AMINO ACIDS"/>
    <property type="match status" value="1"/>
</dbReference>
<dbReference type="InterPro" id="IPR051010">
    <property type="entry name" value="BCAA_transport"/>
</dbReference>
<dbReference type="AlphaFoldDB" id="A0A5A7NQM8"/>
<accession>A0A5A7NQM8</accession>
<reference evidence="5 6" key="1">
    <citation type="submission" date="2019-09" db="EMBL/GenBank/DDBJ databases">
        <title>Arthrobacter zafarii sp. nov., a moderately thermotolerant and halotolerant actinobacterium isolated from Cholistan desert soil of Pakistan.</title>
        <authorList>
            <person name="Amin A."/>
            <person name="Ahmed I."/>
            <person name="Khalid N."/>
            <person name="Schumann P."/>
            <person name="Busse H.J."/>
            <person name="Khan I.U."/>
            <person name="Li S."/>
            <person name="Li W.J."/>
        </authorList>
    </citation>
    <scope>NUCLEOTIDE SEQUENCE [LARGE SCALE GENOMIC DNA]</scope>
    <source>
        <strain evidence="5 6">NCCP-1664</strain>
    </source>
</reference>
<evidence type="ECO:0000256" key="2">
    <source>
        <dbReference type="ARBA" id="ARBA00022729"/>
    </source>
</evidence>